<dbReference type="PROSITE" id="PS50082">
    <property type="entry name" value="WD_REPEATS_2"/>
    <property type="match status" value="3"/>
</dbReference>
<dbReference type="PANTHER" id="PTHR19920:SF0">
    <property type="entry name" value="CYTOSOLIC IRON-SULFUR PROTEIN ASSEMBLY PROTEIN CIAO1-RELATED"/>
    <property type="match status" value="1"/>
</dbReference>
<name>A0AAD9JSX3_9ANNE</name>
<dbReference type="GO" id="GO:0097361">
    <property type="term" value="C:cytosolic [4Fe-4S] assembly targeting complex"/>
    <property type="evidence" value="ECO:0007669"/>
    <property type="project" value="TreeGrafter"/>
</dbReference>
<dbReference type="SMART" id="SM00320">
    <property type="entry name" value="WD40"/>
    <property type="match status" value="4"/>
</dbReference>
<dbReference type="EMBL" id="JAODUP010000171">
    <property type="protein sequence ID" value="KAK2158402.1"/>
    <property type="molecule type" value="Genomic_DNA"/>
</dbReference>
<dbReference type="Pfam" id="PF00400">
    <property type="entry name" value="WD40"/>
    <property type="match status" value="4"/>
</dbReference>
<accession>A0AAD9JSX3</accession>
<sequence length="212" mass="23953">MFFCFPSVDEESEDFECASVINSHTQDVKRVLWHPSKEILASTSYDDTIKMYKDDGDDWVCFCTLVSHESTVWSIDFNATGSHLVSVSDDRTVKIWKEYLPGNQQGISTTDNDPVWKCVCTLSGSHDRPIYDVSWCNNTGAIATACGDDNIRLFMQEMTSDPDEPSFSLVETIHKAHTEDVNSVKWNRKQPGLLASCSDDGDIQLWKFESES</sequence>
<gene>
    <name evidence="2" type="ORF">LSH36_171g07023</name>
</gene>
<evidence type="ECO:0000313" key="2">
    <source>
        <dbReference type="EMBL" id="KAK2158402.1"/>
    </source>
</evidence>
<comment type="caution">
    <text evidence="2">The sequence shown here is derived from an EMBL/GenBank/DDBJ whole genome shotgun (WGS) entry which is preliminary data.</text>
</comment>
<dbReference type="Proteomes" id="UP001208570">
    <property type="component" value="Unassembled WGS sequence"/>
</dbReference>
<feature type="repeat" description="WD" evidence="1">
    <location>
        <begin position="21"/>
        <end position="53"/>
    </location>
</feature>
<organism evidence="2 3">
    <name type="scientific">Paralvinella palmiformis</name>
    <dbReference type="NCBI Taxonomy" id="53620"/>
    <lineage>
        <taxon>Eukaryota</taxon>
        <taxon>Metazoa</taxon>
        <taxon>Spiralia</taxon>
        <taxon>Lophotrochozoa</taxon>
        <taxon>Annelida</taxon>
        <taxon>Polychaeta</taxon>
        <taxon>Sedentaria</taxon>
        <taxon>Canalipalpata</taxon>
        <taxon>Terebellida</taxon>
        <taxon>Terebelliformia</taxon>
        <taxon>Alvinellidae</taxon>
        <taxon>Paralvinella</taxon>
    </lineage>
</organism>
<keyword evidence="1" id="KW-0853">WD repeat</keyword>
<evidence type="ECO:0000256" key="1">
    <source>
        <dbReference type="PROSITE-ProRule" id="PRU00221"/>
    </source>
</evidence>
<evidence type="ECO:0008006" key="4">
    <source>
        <dbReference type="Google" id="ProtNLM"/>
    </source>
</evidence>
<dbReference type="PROSITE" id="PS50294">
    <property type="entry name" value="WD_REPEATS_REGION"/>
    <property type="match status" value="3"/>
</dbReference>
<dbReference type="GO" id="GO:0016226">
    <property type="term" value="P:iron-sulfur cluster assembly"/>
    <property type="evidence" value="ECO:0007669"/>
    <property type="project" value="TreeGrafter"/>
</dbReference>
<protein>
    <recommendedName>
        <fullName evidence="4">Cytosolic iron-sulfur protein assembly protein CIAO1 homolog</fullName>
    </recommendedName>
</protein>
<dbReference type="InterPro" id="IPR015943">
    <property type="entry name" value="WD40/YVTN_repeat-like_dom_sf"/>
</dbReference>
<proteinExistence type="predicted"/>
<dbReference type="AlphaFoldDB" id="A0AAD9JSX3"/>
<feature type="repeat" description="WD" evidence="1">
    <location>
        <begin position="174"/>
        <end position="212"/>
    </location>
</feature>
<dbReference type="InterPro" id="IPR036322">
    <property type="entry name" value="WD40_repeat_dom_sf"/>
</dbReference>
<dbReference type="PANTHER" id="PTHR19920">
    <property type="entry name" value="WD40 PROTEIN CIAO1"/>
    <property type="match status" value="1"/>
</dbReference>
<evidence type="ECO:0000313" key="3">
    <source>
        <dbReference type="Proteomes" id="UP001208570"/>
    </source>
</evidence>
<dbReference type="Gene3D" id="2.130.10.10">
    <property type="entry name" value="YVTN repeat-like/Quinoprotein amine dehydrogenase"/>
    <property type="match status" value="1"/>
</dbReference>
<keyword evidence="3" id="KW-1185">Reference proteome</keyword>
<dbReference type="InterPro" id="IPR001680">
    <property type="entry name" value="WD40_rpt"/>
</dbReference>
<feature type="repeat" description="WD" evidence="1">
    <location>
        <begin position="65"/>
        <end position="97"/>
    </location>
</feature>
<reference evidence="2" key="1">
    <citation type="journal article" date="2023" name="Mol. Biol. Evol.">
        <title>Third-Generation Sequencing Reveals the Adaptive Role of the Epigenome in Three Deep-Sea Polychaetes.</title>
        <authorList>
            <person name="Perez M."/>
            <person name="Aroh O."/>
            <person name="Sun Y."/>
            <person name="Lan Y."/>
            <person name="Juniper S.K."/>
            <person name="Young C.R."/>
            <person name="Angers B."/>
            <person name="Qian P.Y."/>
        </authorList>
    </citation>
    <scope>NUCLEOTIDE SEQUENCE</scope>
    <source>
        <strain evidence="2">P08H-3</strain>
    </source>
</reference>
<dbReference type="SUPFAM" id="SSF50978">
    <property type="entry name" value="WD40 repeat-like"/>
    <property type="match status" value="1"/>
</dbReference>